<name>A0A8X6YHC4_9ARAC</name>
<reference evidence="1" key="1">
    <citation type="submission" date="2020-08" db="EMBL/GenBank/DDBJ databases">
        <title>Multicomponent nature underlies the extraordinary mechanical properties of spider dragline silk.</title>
        <authorList>
            <person name="Kono N."/>
            <person name="Nakamura H."/>
            <person name="Mori M."/>
            <person name="Yoshida Y."/>
            <person name="Ohtoshi R."/>
            <person name="Malay A.D."/>
            <person name="Moran D.A.P."/>
            <person name="Tomita M."/>
            <person name="Numata K."/>
            <person name="Arakawa K."/>
        </authorList>
    </citation>
    <scope>NUCLEOTIDE SEQUENCE</scope>
</reference>
<protein>
    <submittedName>
        <fullName evidence="1">Uncharacterized protein</fullName>
    </submittedName>
</protein>
<sequence length="124" mass="13816">MSSYESSIPRRVLECCERSLAKKSGKELFFHLSEQMTSFAAKTNAFNGFVANSFPRGAGVNRVTGNVARCSSNHSEMDALNGLKRTRPVIVFVRFSSCLNGRPSVFLKDPSFKESLLHFPKHGR</sequence>
<accession>A0A8X6YHC4</accession>
<evidence type="ECO:0000313" key="2">
    <source>
        <dbReference type="Proteomes" id="UP000886998"/>
    </source>
</evidence>
<dbReference type="Proteomes" id="UP000886998">
    <property type="component" value="Unassembled WGS sequence"/>
</dbReference>
<comment type="caution">
    <text evidence="1">The sequence shown here is derived from an EMBL/GenBank/DDBJ whole genome shotgun (WGS) entry which is preliminary data.</text>
</comment>
<dbReference type="EMBL" id="BMAV01018396">
    <property type="protein sequence ID" value="GFY70723.1"/>
    <property type="molecule type" value="Genomic_DNA"/>
</dbReference>
<organism evidence="1 2">
    <name type="scientific">Trichonephila inaurata madagascariensis</name>
    <dbReference type="NCBI Taxonomy" id="2747483"/>
    <lineage>
        <taxon>Eukaryota</taxon>
        <taxon>Metazoa</taxon>
        <taxon>Ecdysozoa</taxon>
        <taxon>Arthropoda</taxon>
        <taxon>Chelicerata</taxon>
        <taxon>Arachnida</taxon>
        <taxon>Araneae</taxon>
        <taxon>Araneomorphae</taxon>
        <taxon>Entelegynae</taxon>
        <taxon>Araneoidea</taxon>
        <taxon>Nephilidae</taxon>
        <taxon>Trichonephila</taxon>
        <taxon>Trichonephila inaurata</taxon>
    </lineage>
</organism>
<keyword evidence="2" id="KW-1185">Reference proteome</keyword>
<gene>
    <name evidence="1" type="ORF">TNIN_27521</name>
</gene>
<evidence type="ECO:0000313" key="1">
    <source>
        <dbReference type="EMBL" id="GFY70723.1"/>
    </source>
</evidence>
<proteinExistence type="predicted"/>
<dbReference type="AlphaFoldDB" id="A0A8X6YHC4"/>